<reference evidence="1" key="1">
    <citation type="submission" date="2018-05" db="EMBL/GenBank/DDBJ databases">
        <authorList>
            <person name="Lanie J.A."/>
            <person name="Ng W.-L."/>
            <person name="Kazmierczak K.M."/>
            <person name="Andrzejewski T.M."/>
            <person name="Davidsen T.M."/>
            <person name="Wayne K.J."/>
            <person name="Tettelin H."/>
            <person name="Glass J.I."/>
            <person name="Rusch D."/>
            <person name="Podicherti R."/>
            <person name="Tsui H.-C.T."/>
            <person name="Winkler M.E."/>
        </authorList>
    </citation>
    <scope>NUCLEOTIDE SEQUENCE</scope>
</reference>
<sequence length="66" mass="7513">MTPRDQLDPAALTALRRDLEDNVEGDVRFERFFRGMHSTDASVYQIIPLGVVAPRSRDDVVRVVEL</sequence>
<protein>
    <recommendedName>
        <fullName evidence="2">FAD-binding oxidoreductase</fullName>
    </recommendedName>
</protein>
<dbReference type="InterPro" id="IPR036318">
    <property type="entry name" value="FAD-bd_PCMH-like_sf"/>
</dbReference>
<dbReference type="SUPFAM" id="SSF56176">
    <property type="entry name" value="FAD-binding/transporter-associated domain-like"/>
    <property type="match status" value="1"/>
</dbReference>
<evidence type="ECO:0000313" key="1">
    <source>
        <dbReference type="EMBL" id="SVE23408.1"/>
    </source>
</evidence>
<dbReference type="AlphaFoldDB" id="A0A383BVK4"/>
<gene>
    <name evidence="1" type="ORF">METZ01_LOCUS476262</name>
</gene>
<name>A0A383BVK4_9ZZZZ</name>
<feature type="non-terminal residue" evidence="1">
    <location>
        <position position="66"/>
    </location>
</feature>
<accession>A0A383BVK4</accession>
<organism evidence="1">
    <name type="scientific">marine metagenome</name>
    <dbReference type="NCBI Taxonomy" id="408172"/>
    <lineage>
        <taxon>unclassified sequences</taxon>
        <taxon>metagenomes</taxon>
        <taxon>ecological metagenomes</taxon>
    </lineage>
</organism>
<proteinExistence type="predicted"/>
<evidence type="ECO:0008006" key="2">
    <source>
        <dbReference type="Google" id="ProtNLM"/>
    </source>
</evidence>
<dbReference type="EMBL" id="UINC01203247">
    <property type="protein sequence ID" value="SVE23408.1"/>
    <property type="molecule type" value="Genomic_DNA"/>
</dbReference>
<dbReference type="GO" id="GO:0050660">
    <property type="term" value="F:flavin adenine dinucleotide binding"/>
    <property type="evidence" value="ECO:0007669"/>
    <property type="project" value="InterPro"/>
</dbReference>